<proteinExistence type="predicted"/>
<reference evidence="2" key="1">
    <citation type="submission" date="2014-11" db="EMBL/GenBank/DDBJ databases">
        <authorList>
            <person name="Amaro Gonzalez C."/>
        </authorList>
    </citation>
    <scope>NUCLEOTIDE SEQUENCE</scope>
</reference>
<accession>A0A0E9PTU4</accession>
<reference evidence="2" key="2">
    <citation type="journal article" date="2015" name="Fish Shellfish Immunol.">
        <title>Early steps in the European eel (Anguilla anguilla)-Vibrio vulnificus interaction in the gills: Role of the RtxA13 toxin.</title>
        <authorList>
            <person name="Callol A."/>
            <person name="Pajuelo D."/>
            <person name="Ebbesson L."/>
            <person name="Teles M."/>
            <person name="MacKenzie S."/>
            <person name="Amaro C."/>
        </authorList>
    </citation>
    <scope>NUCLEOTIDE SEQUENCE</scope>
</reference>
<dbReference type="AlphaFoldDB" id="A0A0E9PTU4"/>
<organism evidence="2">
    <name type="scientific">Anguilla anguilla</name>
    <name type="common">European freshwater eel</name>
    <name type="synonym">Muraena anguilla</name>
    <dbReference type="NCBI Taxonomy" id="7936"/>
    <lineage>
        <taxon>Eukaryota</taxon>
        <taxon>Metazoa</taxon>
        <taxon>Chordata</taxon>
        <taxon>Craniata</taxon>
        <taxon>Vertebrata</taxon>
        <taxon>Euteleostomi</taxon>
        <taxon>Actinopterygii</taxon>
        <taxon>Neopterygii</taxon>
        <taxon>Teleostei</taxon>
        <taxon>Anguilliformes</taxon>
        <taxon>Anguillidae</taxon>
        <taxon>Anguilla</taxon>
    </lineage>
</organism>
<name>A0A0E9PTU4_ANGAN</name>
<evidence type="ECO:0000256" key="1">
    <source>
        <dbReference type="SAM" id="MobiDB-lite"/>
    </source>
</evidence>
<feature type="region of interest" description="Disordered" evidence="1">
    <location>
        <begin position="1"/>
        <end position="20"/>
    </location>
</feature>
<dbReference type="EMBL" id="GBXM01101319">
    <property type="protein sequence ID" value="JAH07258.1"/>
    <property type="molecule type" value="Transcribed_RNA"/>
</dbReference>
<protein>
    <submittedName>
        <fullName evidence="2">Uncharacterized protein</fullName>
    </submittedName>
</protein>
<evidence type="ECO:0000313" key="2">
    <source>
        <dbReference type="EMBL" id="JAH07258.1"/>
    </source>
</evidence>
<sequence length="41" mass="4756">MATCRMPGHNTNGQKNFSVFRPKRAFSSGWPEREPFQSSHF</sequence>